<dbReference type="EMBL" id="JABSTQ010011332">
    <property type="protein sequence ID" value="KAG0412652.1"/>
    <property type="molecule type" value="Genomic_DNA"/>
</dbReference>
<gene>
    <name evidence="1" type="ORF">HPB47_010195</name>
</gene>
<evidence type="ECO:0000313" key="1">
    <source>
        <dbReference type="EMBL" id="KAG0412652.1"/>
    </source>
</evidence>
<sequence>MLGFTTRISKGAGADTLKPLFTALVLPQLEYCSTIWDPSQASLYPRAELSTEGSDVCFAGRSAVAVPSALTAHERMDGLAGCDSRAARRGGAGRDKRRALSLAFPWLTTDGCFGVFRKLEPQLT</sequence>
<organism evidence="1 2">
    <name type="scientific">Ixodes persulcatus</name>
    <name type="common">Taiga tick</name>
    <dbReference type="NCBI Taxonomy" id="34615"/>
    <lineage>
        <taxon>Eukaryota</taxon>
        <taxon>Metazoa</taxon>
        <taxon>Ecdysozoa</taxon>
        <taxon>Arthropoda</taxon>
        <taxon>Chelicerata</taxon>
        <taxon>Arachnida</taxon>
        <taxon>Acari</taxon>
        <taxon>Parasitiformes</taxon>
        <taxon>Ixodida</taxon>
        <taxon>Ixodoidea</taxon>
        <taxon>Ixodidae</taxon>
        <taxon>Ixodinae</taxon>
        <taxon>Ixodes</taxon>
    </lineage>
</organism>
<protein>
    <submittedName>
        <fullName evidence="1">Uncharacterized protein</fullName>
    </submittedName>
</protein>
<proteinExistence type="predicted"/>
<reference evidence="1 2" key="1">
    <citation type="journal article" date="2020" name="Cell">
        <title>Large-Scale Comparative Analyses of Tick Genomes Elucidate Their Genetic Diversity and Vector Capacities.</title>
        <authorList>
            <consortium name="Tick Genome and Microbiome Consortium (TIGMIC)"/>
            <person name="Jia N."/>
            <person name="Wang J."/>
            <person name="Shi W."/>
            <person name="Du L."/>
            <person name="Sun Y."/>
            <person name="Zhan W."/>
            <person name="Jiang J.F."/>
            <person name="Wang Q."/>
            <person name="Zhang B."/>
            <person name="Ji P."/>
            <person name="Bell-Sakyi L."/>
            <person name="Cui X.M."/>
            <person name="Yuan T.T."/>
            <person name="Jiang B.G."/>
            <person name="Yang W.F."/>
            <person name="Lam T.T."/>
            <person name="Chang Q.C."/>
            <person name="Ding S.J."/>
            <person name="Wang X.J."/>
            <person name="Zhu J.G."/>
            <person name="Ruan X.D."/>
            <person name="Zhao L."/>
            <person name="Wei J.T."/>
            <person name="Ye R.Z."/>
            <person name="Que T.C."/>
            <person name="Du C.H."/>
            <person name="Zhou Y.H."/>
            <person name="Cheng J.X."/>
            <person name="Dai P.F."/>
            <person name="Guo W.B."/>
            <person name="Han X.H."/>
            <person name="Huang E.J."/>
            <person name="Li L.F."/>
            <person name="Wei W."/>
            <person name="Gao Y.C."/>
            <person name="Liu J.Z."/>
            <person name="Shao H.Z."/>
            <person name="Wang X."/>
            <person name="Wang C.C."/>
            <person name="Yang T.C."/>
            <person name="Huo Q.B."/>
            <person name="Li W."/>
            <person name="Chen H.Y."/>
            <person name="Chen S.E."/>
            <person name="Zhou L.G."/>
            <person name="Ni X.B."/>
            <person name="Tian J.H."/>
            <person name="Sheng Y."/>
            <person name="Liu T."/>
            <person name="Pan Y.S."/>
            <person name="Xia L.Y."/>
            <person name="Li J."/>
            <person name="Zhao F."/>
            <person name="Cao W.C."/>
        </authorList>
    </citation>
    <scope>NUCLEOTIDE SEQUENCE [LARGE SCALE GENOMIC DNA]</scope>
    <source>
        <strain evidence="1">Iper-2018</strain>
    </source>
</reference>
<dbReference type="Proteomes" id="UP000805193">
    <property type="component" value="Unassembled WGS sequence"/>
</dbReference>
<comment type="caution">
    <text evidence="1">The sequence shown here is derived from an EMBL/GenBank/DDBJ whole genome shotgun (WGS) entry which is preliminary data.</text>
</comment>
<keyword evidence="2" id="KW-1185">Reference proteome</keyword>
<accession>A0AC60P001</accession>
<evidence type="ECO:0000313" key="2">
    <source>
        <dbReference type="Proteomes" id="UP000805193"/>
    </source>
</evidence>
<feature type="non-terminal residue" evidence="1">
    <location>
        <position position="124"/>
    </location>
</feature>
<name>A0AC60P001_IXOPE</name>